<keyword evidence="12" id="KW-1185">Reference proteome</keyword>
<dbReference type="PANTHER" id="PTHR42894:SF1">
    <property type="entry name" value="N-(5'-PHOSPHORIBOSYL)ANTHRANILATE ISOMERASE"/>
    <property type="match status" value="1"/>
</dbReference>
<dbReference type="SUPFAM" id="SSF51366">
    <property type="entry name" value="Ribulose-phoshate binding barrel"/>
    <property type="match status" value="1"/>
</dbReference>
<evidence type="ECO:0000313" key="12">
    <source>
        <dbReference type="Proteomes" id="UP000546257"/>
    </source>
</evidence>
<evidence type="ECO:0000256" key="6">
    <source>
        <dbReference type="ARBA" id="ARBA00023141"/>
    </source>
</evidence>
<feature type="compositionally biased region" description="Basic and acidic residues" evidence="9">
    <location>
        <begin position="213"/>
        <end position="225"/>
    </location>
</feature>
<name>A0A7J9SHW7_9EURY</name>
<dbReference type="Gene3D" id="3.20.20.70">
    <property type="entry name" value="Aldolase class I"/>
    <property type="match status" value="1"/>
</dbReference>
<dbReference type="UniPathway" id="UPA00035">
    <property type="reaction ID" value="UER00042"/>
</dbReference>
<evidence type="ECO:0000313" key="11">
    <source>
        <dbReference type="EMBL" id="MBB6645567.1"/>
    </source>
</evidence>
<dbReference type="PANTHER" id="PTHR42894">
    <property type="entry name" value="N-(5'-PHOSPHORIBOSYL)ANTHRANILATE ISOMERASE"/>
    <property type="match status" value="1"/>
</dbReference>
<comment type="similarity">
    <text evidence="3 8">Belongs to the TrpF family.</text>
</comment>
<keyword evidence="4 8" id="KW-0028">Amino-acid biosynthesis</keyword>
<organism evidence="11 12">
    <name type="scientific">Halobellus ruber</name>
    <dbReference type="NCBI Taxonomy" id="2761102"/>
    <lineage>
        <taxon>Archaea</taxon>
        <taxon>Methanobacteriati</taxon>
        <taxon>Methanobacteriota</taxon>
        <taxon>Stenosarchaea group</taxon>
        <taxon>Halobacteria</taxon>
        <taxon>Halobacteriales</taxon>
        <taxon>Haloferacaceae</taxon>
        <taxon>Halobellus</taxon>
    </lineage>
</organism>
<dbReference type="AlphaFoldDB" id="A0A7J9SHW7"/>
<evidence type="ECO:0000256" key="4">
    <source>
        <dbReference type="ARBA" id="ARBA00022605"/>
    </source>
</evidence>
<dbReference type="Proteomes" id="UP000546257">
    <property type="component" value="Unassembled WGS sequence"/>
</dbReference>
<evidence type="ECO:0000256" key="3">
    <source>
        <dbReference type="ARBA" id="ARBA00007571"/>
    </source>
</evidence>
<dbReference type="InterPro" id="IPR044643">
    <property type="entry name" value="TrpF_fam"/>
</dbReference>
<evidence type="ECO:0000256" key="5">
    <source>
        <dbReference type="ARBA" id="ARBA00022822"/>
    </source>
</evidence>
<dbReference type="InterPro" id="IPR013785">
    <property type="entry name" value="Aldolase_TIM"/>
</dbReference>
<evidence type="ECO:0000256" key="1">
    <source>
        <dbReference type="ARBA" id="ARBA00001164"/>
    </source>
</evidence>
<accession>A0A7J9SHW7</accession>
<evidence type="ECO:0000256" key="9">
    <source>
        <dbReference type="SAM" id="MobiDB-lite"/>
    </source>
</evidence>
<dbReference type="EMBL" id="JACKXD010000001">
    <property type="protein sequence ID" value="MBB6645567.1"/>
    <property type="molecule type" value="Genomic_DNA"/>
</dbReference>
<dbReference type="GO" id="GO:0004640">
    <property type="term" value="F:phosphoribosylanthranilate isomerase activity"/>
    <property type="evidence" value="ECO:0007669"/>
    <property type="project" value="UniProtKB-UniRule"/>
</dbReference>
<dbReference type="CDD" id="cd00405">
    <property type="entry name" value="PRAI"/>
    <property type="match status" value="1"/>
</dbReference>
<keyword evidence="5 8" id="KW-0822">Tryptophan biosynthesis</keyword>
<dbReference type="GO" id="GO:0000162">
    <property type="term" value="P:L-tryptophan biosynthetic process"/>
    <property type="evidence" value="ECO:0007669"/>
    <property type="project" value="UniProtKB-UniRule"/>
</dbReference>
<evidence type="ECO:0000256" key="7">
    <source>
        <dbReference type="ARBA" id="ARBA00023235"/>
    </source>
</evidence>
<dbReference type="EC" id="5.3.1.24" evidence="8"/>
<dbReference type="RefSeq" id="WP_185191913.1">
    <property type="nucleotide sequence ID" value="NZ_JACKXD010000001.1"/>
</dbReference>
<feature type="domain" description="N-(5'phosphoribosyl) anthranilate isomerase (PRAI)" evidence="10">
    <location>
        <begin position="4"/>
        <end position="205"/>
    </location>
</feature>
<dbReference type="Pfam" id="PF00697">
    <property type="entry name" value="PRAI"/>
    <property type="match status" value="1"/>
</dbReference>
<comment type="pathway">
    <text evidence="2 8">Amino-acid biosynthesis; L-tryptophan biosynthesis; L-tryptophan from chorismate: step 3/5.</text>
</comment>
<proteinExistence type="inferred from homology"/>
<protein>
    <recommendedName>
        <fullName evidence="8">N-(5'-phosphoribosyl)anthranilate isomerase</fullName>
        <shortName evidence="8">PRAI</shortName>
        <ecNumber evidence="8">5.3.1.24</ecNumber>
    </recommendedName>
</protein>
<comment type="catalytic activity">
    <reaction evidence="1 8">
        <text>N-(5-phospho-beta-D-ribosyl)anthranilate = 1-(2-carboxyphenylamino)-1-deoxy-D-ribulose 5-phosphate</text>
        <dbReference type="Rhea" id="RHEA:21540"/>
        <dbReference type="ChEBI" id="CHEBI:18277"/>
        <dbReference type="ChEBI" id="CHEBI:58613"/>
        <dbReference type="EC" id="5.3.1.24"/>
    </reaction>
</comment>
<keyword evidence="7 8" id="KW-0413">Isomerase</keyword>
<reference evidence="11 12" key="1">
    <citation type="submission" date="2020-08" db="EMBL/GenBank/DDBJ databases">
        <authorList>
            <person name="Seo M.-J."/>
        </authorList>
    </citation>
    <scope>NUCLEOTIDE SEQUENCE [LARGE SCALE GENOMIC DNA]</scope>
    <source>
        <strain evidence="11 12">MBLA0160</strain>
    </source>
</reference>
<keyword evidence="6 8" id="KW-0057">Aromatic amino acid biosynthesis</keyword>
<comment type="caution">
    <text evidence="11">The sequence shown here is derived from an EMBL/GenBank/DDBJ whole genome shotgun (WGS) entry which is preliminary data.</text>
</comment>
<dbReference type="InterPro" id="IPR011060">
    <property type="entry name" value="RibuloseP-bd_barrel"/>
</dbReference>
<evidence type="ECO:0000259" key="10">
    <source>
        <dbReference type="Pfam" id="PF00697"/>
    </source>
</evidence>
<sequence>MVRVKICGVTSEADLQAVERAGADAVGIITDVPVDTPREVTVEDAGTLAAAAPPFLTTTLVTMPETVAEAIATADAVGADAVQIHGGFDAAELREIREAVAAKVIAVVDAAAPDRARAVAPAVDAVLMDSVDGAGAGGTGETHDWAATAEVAAGVAAPVVLAGGLTPENVAEAVEAVRPFAVDVASGVERSGGRKDREALRRFVANAAAADPGEDRSTKPEEVPS</sequence>
<gene>
    <name evidence="8" type="primary">trpF</name>
    <name evidence="11" type="ORF">H5V44_04535</name>
</gene>
<feature type="region of interest" description="Disordered" evidence="9">
    <location>
        <begin position="206"/>
        <end position="225"/>
    </location>
</feature>
<dbReference type="InterPro" id="IPR001240">
    <property type="entry name" value="PRAI_dom"/>
</dbReference>
<evidence type="ECO:0000256" key="8">
    <source>
        <dbReference type="HAMAP-Rule" id="MF_00135"/>
    </source>
</evidence>
<evidence type="ECO:0000256" key="2">
    <source>
        <dbReference type="ARBA" id="ARBA00004664"/>
    </source>
</evidence>
<dbReference type="HAMAP" id="MF_00135">
    <property type="entry name" value="PRAI"/>
    <property type="match status" value="1"/>
</dbReference>